<dbReference type="CDD" id="cd03785">
    <property type="entry name" value="GT28_MurG"/>
    <property type="match status" value="1"/>
</dbReference>
<keyword evidence="9 10" id="KW-0961">Cell wall biogenesis/degradation</keyword>
<comment type="subcellular location">
    <subcellularLocation>
        <location evidence="10">Cell membrane</location>
        <topology evidence="10">Peripheral membrane protein</topology>
        <orientation evidence="10">Cytoplasmic side</orientation>
    </subcellularLocation>
</comment>
<comment type="caution">
    <text evidence="10">Lacks conserved residue(s) required for the propagation of feature annotation.</text>
</comment>
<dbReference type="Pfam" id="PF03033">
    <property type="entry name" value="Glyco_transf_28"/>
    <property type="match status" value="1"/>
</dbReference>
<evidence type="ECO:0000259" key="12">
    <source>
        <dbReference type="Pfam" id="PF04101"/>
    </source>
</evidence>
<proteinExistence type="inferred from homology"/>
<dbReference type="InterPro" id="IPR007235">
    <property type="entry name" value="Glyco_trans_28_C"/>
</dbReference>
<dbReference type="GO" id="GO:0005975">
    <property type="term" value="P:carbohydrate metabolic process"/>
    <property type="evidence" value="ECO:0007669"/>
    <property type="project" value="InterPro"/>
</dbReference>
<gene>
    <name evidence="10" type="primary">murG</name>
    <name evidence="13" type="ORF">A3J46_02545</name>
</gene>
<comment type="pathway">
    <text evidence="10">Cell wall biogenesis; peptidoglycan biosynthesis.</text>
</comment>
<evidence type="ECO:0000256" key="6">
    <source>
        <dbReference type="ARBA" id="ARBA00022984"/>
    </source>
</evidence>
<comment type="caution">
    <text evidence="13">The sequence shown here is derived from an EMBL/GenBank/DDBJ whole genome shotgun (WGS) entry which is preliminary data.</text>
</comment>
<keyword evidence="1 10" id="KW-1003">Cell membrane</keyword>
<evidence type="ECO:0000259" key="11">
    <source>
        <dbReference type="Pfam" id="PF03033"/>
    </source>
</evidence>
<evidence type="ECO:0000256" key="8">
    <source>
        <dbReference type="ARBA" id="ARBA00023306"/>
    </source>
</evidence>
<keyword evidence="8 10" id="KW-0131">Cell cycle</keyword>
<keyword evidence="2 10" id="KW-0132">Cell division</keyword>
<evidence type="ECO:0000256" key="10">
    <source>
        <dbReference type="HAMAP-Rule" id="MF_00033"/>
    </source>
</evidence>
<dbReference type="PANTHER" id="PTHR21015:SF27">
    <property type="entry name" value="UDP-N-ACETYLGLUCOSAMINE--N-ACETYLMURAMYL-(PENTAPEPTIDE) PYROPHOSPHORYL-UNDECAPRENOL N-ACETYLGLUCOSAMINE TRANSFERASE"/>
    <property type="match status" value="1"/>
</dbReference>
<feature type="binding site" evidence="10">
    <location>
        <begin position="10"/>
        <end position="12"/>
    </location>
    <ligand>
        <name>UDP-N-acetyl-alpha-D-glucosamine</name>
        <dbReference type="ChEBI" id="CHEBI:57705"/>
    </ligand>
</feature>
<keyword evidence="7 10" id="KW-0472">Membrane</keyword>
<dbReference type="GO" id="GO:0005886">
    <property type="term" value="C:plasma membrane"/>
    <property type="evidence" value="ECO:0007669"/>
    <property type="project" value="UniProtKB-SubCell"/>
</dbReference>
<evidence type="ECO:0000256" key="4">
    <source>
        <dbReference type="ARBA" id="ARBA00022679"/>
    </source>
</evidence>
<accession>A0A1F8F709</accession>
<comment type="similarity">
    <text evidence="10">Belongs to the glycosyltransferase 28 family. MurG subfamily.</text>
</comment>
<comment type="catalytic activity">
    <reaction evidence="10">
        <text>di-trans,octa-cis-undecaprenyl diphospho-N-acetyl-alpha-D-muramoyl-L-alanyl-D-glutamyl-meso-2,6-diaminopimeloyl-D-alanyl-D-alanine + UDP-N-acetyl-alpha-D-glucosamine = di-trans,octa-cis-undecaprenyl diphospho-[N-acetyl-alpha-D-glucosaminyl-(1-&gt;4)]-N-acetyl-alpha-D-muramoyl-L-alanyl-D-glutamyl-meso-2,6-diaminopimeloyl-D-alanyl-D-alanine + UDP + H(+)</text>
        <dbReference type="Rhea" id="RHEA:31227"/>
        <dbReference type="ChEBI" id="CHEBI:15378"/>
        <dbReference type="ChEBI" id="CHEBI:57705"/>
        <dbReference type="ChEBI" id="CHEBI:58223"/>
        <dbReference type="ChEBI" id="CHEBI:61387"/>
        <dbReference type="ChEBI" id="CHEBI:61388"/>
        <dbReference type="EC" id="2.4.1.227"/>
    </reaction>
</comment>
<reference evidence="13 14" key="1">
    <citation type="journal article" date="2016" name="Nat. Commun.">
        <title>Thousands of microbial genomes shed light on interconnected biogeochemical processes in an aquifer system.</title>
        <authorList>
            <person name="Anantharaman K."/>
            <person name="Brown C.T."/>
            <person name="Hug L.A."/>
            <person name="Sharon I."/>
            <person name="Castelle C.J."/>
            <person name="Probst A.J."/>
            <person name="Thomas B.C."/>
            <person name="Singh A."/>
            <person name="Wilkins M.J."/>
            <person name="Karaoz U."/>
            <person name="Brodie E.L."/>
            <person name="Williams K.H."/>
            <person name="Hubbard S.S."/>
            <person name="Banfield J.F."/>
        </authorList>
    </citation>
    <scope>NUCLEOTIDE SEQUENCE [LARGE SCALE GENOMIC DNA]</scope>
</reference>
<dbReference type="AlphaFoldDB" id="A0A1F8F709"/>
<keyword evidence="3 10" id="KW-0328">Glycosyltransferase</keyword>
<dbReference type="PANTHER" id="PTHR21015">
    <property type="entry name" value="UDP-N-ACETYLGLUCOSAMINE--N-ACETYLMURAMYL-(PENTAPEPTIDE) PYROPHOSPHORYL-UNDECAPRENOL N-ACETYLGLUCOSAMINE TRANSFERASE 1"/>
    <property type="match status" value="1"/>
</dbReference>
<evidence type="ECO:0000256" key="5">
    <source>
        <dbReference type="ARBA" id="ARBA00022960"/>
    </source>
</evidence>
<evidence type="ECO:0000256" key="1">
    <source>
        <dbReference type="ARBA" id="ARBA00022475"/>
    </source>
</evidence>
<sequence length="376" mass="41266">MRILLVGGGSGGHVYPVIAIANALKEKSAKVGGAELMLLGDDRLMRQAAQENGIKFHSILSGKLRRYFSILNLLDIFKFPVGFIQSLWYIYWFMPDVVFAKGGYVSVIPSLIAKLYFIPLYIHDSDAVPGLANRFLGKLADKIFISFQISIAYFNASKTILIGNPVRKELLNGNKNEAVKLFNFSADKKTVFVYGGSQGSRSINNIILESLVIMVGKDLQIIHQCGKNQYDIVKSEVDKIIKEGEGSYADSITQNYKLFSFLNVGQLSAAYALCDVVVSRAGAGSIAEIAILGKPAIFIPLSTKSSRGEQIANAVELSKHGAVMIEEENLTPHIVMSQIEYLLKPENYEEISQKIKSFAMPDAADKIAEAILSGKK</sequence>
<evidence type="ECO:0000256" key="2">
    <source>
        <dbReference type="ARBA" id="ARBA00022618"/>
    </source>
</evidence>
<name>A0A1F8F709_9BACT</name>
<dbReference type="GO" id="GO:0051301">
    <property type="term" value="P:cell division"/>
    <property type="evidence" value="ECO:0007669"/>
    <property type="project" value="UniProtKB-KW"/>
</dbReference>
<evidence type="ECO:0000256" key="7">
    <source>
        <dbReference type="ARBA" id="ARBA00023136"/>
    </source>
</evidence>
<dbReference type="GO" id="GO:0051991">
    <property type="term" value="F:UDP-N-acetyl-D-glucosamine:N-acetylmuramoyl-L-alanyl-D-glutamyl-meso-2,6-diaminopimelyl-D-alanyl-D-alanine-diphosphoundecaprenol 4-beta-N-acetylglucosaminlytransferase activity"/>
    <property type="evidence" value="ECO:0007669"/>
    <property type="project" value="RHEA"/>
</dbReference>
<dbReference type="InterPro" id="IPR004276">
    <property type="entry name" value="GlycoTrans_28_N"/>
</dbReference>
<protein>
    <recommendedName>
        <fullName evidence="10">UDP-N-acetylglucosamine--N-acetylmuramyl-(pentapeptide) pyrophosphoryl-undecaprenol N-acetylglucosamine transferase</fullName>
        <ecNumber evidence="10">2.4.1.227</ecNumber>
    </recommendedName>
    <alternativeName>
        <fullName evidence="10">Undecaprenyl-PP-MurNAc-pentapeptide-UDPGlcNAc GlcNAc transferase</fullName>
    </alternativeName>
</protein>
<dbReference type="GO" id="GO:0009252">
    <property type="term" value="P:peptidoglycan biosynthetic process"/>
    <property type="evidence" value="ECO:0007669"/>
    <property type="project" value="UniProtKB-UniRule"/>
</dbReference>
<feature type="domain" description="Glycosyl transferase family 28 C-terminal" evidence="12">
    <location>
        <begin position="190"/>
        <end position="366"/>
    </location>
</feature>
<dbReference type="InterPro" id="IPR006009">
    <property type="entry name" value="GlcNAc_MurG"/>
</dbReference>
<feature type="binding site" evidence="10">
    <location>
        <position position="310"/>
    </location>
    <ligand>
        <name>UDP-N-acetyl-alpha-D-glucosamine</name>
        <dbReference type="ChEBI" id="CHEBI:57705"/>
    </ligand>
</feature>
<dbReference type="SUPFAM" id="SSF53756">
    <property type="entry name" value="UDP-Glycosyltransferase/glycogen phosphorylase"/>
    <property type="match status" value="1"/>
</dbReference>
<feature type="binding site" evidence="10">
    <location>
        <position position="197"/>
    </location>
    <ligand>
        <name>UDP-N-acetyl-alpha-D-glucosamine</name>
        <dbReference type="ChEBI" id="CHEBI:57705"/>
    </ligand>
</feature>
<keyword evidence="6 10" id="KW-0573">Peptidoglycan synthesis</keyword>
<dbReference type="UniPathway" id="UPA00219"/>
<keyword evidence="5 10" id="KW-0133">Cell shape</keyword>
<dbReference type="HAMAP" id="MF_00033">
    <property type="entry name" value="MurG"/>
    <property type="match status" value="1"/>
</dbReference>
<dbReference type="Gene3D" id="3.40.50.2000">
    <property type="entry name" value="Glycogen Phosphorylase B"/>
    <property type="match status" value="2"/>
</dbReference>
<dbReference type="EMBL" id="MGJP01000050">
    <property type="protein sequence ID" value="OGN08915.1"/>
    <property type="molecule type" value="Genomic_DNA"/>
</dbReference>
<dbReference type="Pfam" id="PF04101">
    <property type="entry name" value="Glyco_tran_28_C"/>
    <property type="match status" value="1"/>
</dbReference>
<evidence type="ECO:0000313" key="14">
    <source>
        <dbReference type="Proteomes" id="UP000177167"/>
    </source>
</evidence>
<dbReference type="GO" id="GO:0071555">
    <property type="term" value="P:cell wall organization"/>
    <property type="evidence" value="ECO:0007669"/>
    <property type="project" value="UniProtKB-KW"/>
</dbReference>
<dbReference type="GO" id="GO:0008360">
    <property type="term" value="P:regulation of cell shape"/>
    <property type="evidence" value="ECO:0007669"/>
    <property type="project" value="UniProtKB-KW"/>
</dbReference>
<feature type="domain" description="Glycosyltransferase family 28 N-terminal" evidence="11">
    <location>
        <begin position="3"/>
        <end position="145"/>
    </location>
</feature>
<dbReference type="EC" id="2.4.1.227" evidence="10"/>
<evidence type="ECO:0000256" key="3">
    <source>
        <dbReference type="ARBA" id="ARBA00022676"/>
    </source>
</evidence>
<feature type="binding site" evidence="10">
    <location>
        <position position="167"/>
    </location>
    <ligand>
        <name>UDP-N-acetyl-alpha-D-glucosamine</name>
        <dbReference type="ChEBI" id="CHEBI:57705"/>
    </ligand>
</feature>
<dbReference type="GO" id="GO:0050511">
    <property type="term" value="F:undecaprenyldiphospho-muramoylpentapeptide beta-N-acetylglucosaminyltransferase activity"/>
    <property type="evidence" value="ECO:0007669"/>
    <property type="project" value="UniProtKB-UniRule"/>
</dbReference>
<comment type="function">
    <text evidence="10">Cell wall formation. Catalyzes the transfer of a GlcNAc subunit on undecaprenyl-pyrophosphoryl-MurNAc-pentapeptide (lipid intermediate I) to form undecaprenyl-pyrophosphoryl-MurNAc-(pentapeptide)GlcNAc (lipid intermediate II).</text>
</comment>
<evidence type="ECO:0000313" key="13">
    <source>
        <dbReference type="EMBL" id="OGN08915.1"/>
    </source>
</evidence>
<dbReference type="Proteomes" id="UP000177167">
    <property type="component" value="Unassembled WGS sequence"/>
</dbReference>
<evidence type="ECO:0000256" key="9">
    <source>
        <dbReference type="ARBA" id="ARBA00023316"/>
    </source>
</evidence>
<organism evidence="13 14">
    <name type="scientific">Candidatus Yanofskybacteria bacterium RIFCSPHIGHO2_02_FULL_41_11</name>
    <dbReference type="NCBI Taxonomy" id="1802675"/>
    <lineage>
        <taxon>Bacteria</taxon>
        <taxon>Candidatus Yanofskyibacteriota</taxon>
    </lineage>
</organism>
<keyword evidence="4 10" id="KW-0808">Transferase</keyword>